<name>A0AA49ILS7_9CAUD</name>
<protein>
    <submittedName>
        <fullName evidence="1">Uncharacterized protein</fullName>
    </submittedName>
</protein>
<sequence length="71" mass="8254">MRSLEPVVFRLAIYALVAVGHRENLETVANVLIRCYMLRSGVSGLDRATSVRMYRLGWRIRRAIQERYGNE</sequence>
<keyword evidence="2" id="KW-1185">Reference proteome</keyword>
<evidence type="ECO:0000313" key="1">
    <source>
        <dbReference type="EMBL" id="WGH21388.1"/>
    </source>
</evidence>
<dbReference type="EMBL" id="OQ709216">
    <property type="protein sequence ID" value="WGH21388.1"/>
    <property type="molecule type" value="Genomic_DNA"/>
</dbReference>
<gene>
    <name evidence="1" type="primary">39</name>
    <name evidence="1" type="ORF">SEA_EMOTION_39</name>
</gene>
<organism evidence="1 2">
    <name type="scientific">Arthrobacter phage Emotion</name>
    <dbReference type="NCBI Taxonomy" id="3038361"/>
    <lineage>
        <taxon>Viruses</taxon>
        <taxon>Duplodnaviria</taxon>
        <taxon>Heunggongvirae</taxon>
        <taxon>Uroviricota</taxon>
        <taxon>Caudoviricetes</taxon>
        <taxon>Casidaviridae</taxon>
        <taxon>Emotionvirus</taxon>
        <taxon>Emotionvirus emotion</taxon>
    </lineage>
</organism>
<accession>A0AA49ILS7</accession>
<evidence type="ECO:0000313" key="2">
    <source>
        <dbReference type="Proteomes" id="UP001240749"/>
    </source>
</evidence>
<reference evidence="1" key="1">
    <citation type="submission" date="2023-03" db="EMBL/GenBank/DDBJ databases">
        <authorList>
            <person name="Barcik Weissman S.N."/>
            <person name="Chang S."/>
            <person name="Chen D.A."/>
            <person name="Chew B."/>
            <person name="De Jesus J.L."/>
            <person name="Han M.T."/>
            <person name="Hsu T.-Y."/>
            <person name="Rivera W."/>
            <person name="Vu T.L."/>
            <person name="Garza D.R."/>
            <person name="Stephenson J.C."/>
            <person name="Zorawik M."/>
            <person name="Reddi K."/>
            <person name="Freise A.C."/>
            <person name="Furlong K.P."/>
            <person name="Rudner A.D."/>
            <person name="Beyer A.R."/>
            <person name="Chong R.A."/>
            <person name="Edgington N.P."/>
            <person name="Garcia Costas A.M."/>
            <person name="Gibb B.P."/>
            <person name="Klyczek K.K."/>
            <person name="Swerdlow S.J."/>
            <person name="Russell D.A."/>
            <person name="Jacobs-Sera D."/>
            <person name="Hatfull G.F."/>
        </authorList>
    </citation>
    <scope>NUCLEOTIDE SEQUENCE</scope>
</reference>
<proteinExistence type="predicted"/>
<dbReference type="Proteomes" id="UP001240749">
    <property type="component" value="Segment"/>
</dbReference>